<dbReference type="OrthoDB" id="6344789at2759"/>
<dbReference type="KEGG" id="fas:105273423"/>
<reference evidence="7" key="2">
    <citation type="submission" date="2025-04" db="UniProtKB">
        <authorList>
            <consortium name="RefSeq"/>
        </authorList>
    </citation>
    <scope>IDENTIFICATION</scope>
    <source>
        <strain evidence="7">USDA-PBARC FA_bdor</strain>
        <tissue evidence="7">Whole organism</tissue>
    </source>
</reference>
<evidence type="ECO:0000313" key="3">
    <source>
        <dbReference type="EMBL" id="JAG84217.1"/>
    </source>
</evidence>
<reference evidence="5" key="1">
    <citation type="submission" date="2015-01" db="EMBL/GenBank/DDBJ databases">
        <title>Transcriptome Assembly of Fopius arisanus.</title>
        <authorList>
            <person name="Geib S."/>
        </authorList>
    </citation>
    <scope>NUCLEOTIDE SEQUENCE</scope>
</reference>
<keyword evidence="1" id="KW-0175">Coiled coil</keyword>
<feature type="compositionally biased region" description="Basic and acidic residues" evidence="2">
    <location>
        <begin position="133"/>
        <end position="142"/>
    </location>
</feature>
<accession>A0A0C9S1S2</accession>
<evidence type="ECO:0000313" key="4">
    <source>
        <dbReference type="EMBL" id="JAG84218.1"/>
    </source>
</evidence>
<dbReference type="EMBL" id="GBYB01014451">
    <property type="protein sequence ID" value="JAG84218.1"/>
    <property type="molecule type" value="Transcribed_RNA"/>
</dbReference>
<organism evidence="5">
    <name type="scientific">Fopius arisanus</name>
    <dbReference type="NCBI Taxonomy" id="64838"/>
    <lineage>
        <taxon>Eukaryota</taxon>
        <taxon>Metazoa</taxon>
        <taxon>Ecdysozoa</taxon>
        <taxon>Arthropoda</taxon>
        <taxon>Hexapoda</taxon>
        <taxon>Insecta</taxon>
        <taxon>Pterygota</taxon>
        <taxon>Neoptera</taxon>
        <taxon>Endopterygota</taxon>
        <taxon>Hymenoptera</taxon>
        <taxon>Apocrita</taxon>
        <taxon>Ichneumonoidea</taxon>
        <taxon>Braconidae</taxon>
        <taxon>Opiinae</taxon>
        <taxon>Fopius</taxon>
    </lineage>
</organism>
<dbReference type="Proteomes" id="UP000694866">
    <property type="component" value="Unplaced"/>
</dbReference>
<dbReference type="EMBL" id="GBYB01014736">
    <property type="protein sequence ID" value="JAG84503.1"/>
    <property type="molecule type" value="Transcribed_RNA"/>
</dbReference>
<feature type="compositionally biased region" description="Polar residues" evidence="2">
    <location>
        <begin position="181"/>
        <end position="198"/>
    </location>
</feature>
<keyword evidence="6" id="KW-1185">Reference proteome</keyword>
<protein>
    <submittedName>
        <fullName evidence="3">SPBC3E7.05c_0 protein</fullName>
    </submittedName>
    <submittedName>
        <fullName evidence="5">SPBC3E7.05c_1 protein</fullName>
    </submittedName>
    <submittedName>
        <fullName evidence="4">SPBC3E7.05c_2 protein</fullName>
    </submittedName>
</protein>
<proteinExistence type="predicted"/>
<dbReference type="RefSeq" id="XP_011314152.1">
    <property type="nucleotide sequence ID" value="XM_011315850.1"/>
</dbReference>
<gene>
    <name evidence="5" type="primary">SPBC3E7.05c_1</name>
    <name evidence="7" type="synonym">LOC105273423</name>
    <name evidence="3" type="synonym">SPBC3E7.05c_0</name>
    <name evidence="4" type="synonym">SPBC3E7.05c_2</name>
    <name evidence="5" type="ORF">g.48568</name>
    <name evidence="4" type="ORF">g.48579</name>
    <name evidence="3" type="ORF">g.48585</name>
</gene>
<name>A0A0C9S1S2_9HYME</name>
<evidence type="ECO:0000313" key="6">
    <source>
        <dbReference type="Proteomes" id="UP000694866"/>
    </source>
</evidence>
<sequence length="278" mass="32515">MVKKRGVVWNYYNKKVDGTTVTAFCKFCHRSYIQNATRMEKHLARCDKASPDVKNLFLRVSTSKRVNRARLLGAKLPEGWTKRNEEIGQLDVSALTEADLEDIDEWNRQKQMQEDDPAQNMTFSEDGDDDGGWDGRHNDIHGINHQGQARSTDPLVQIHTVAVDDRKMPMRKSESDHMNRSHTATSVSNLEPHLNQSGVHSPLQTKILQEQLLEKRAQRKIAELELRRKALELERYQWEYERDKARSEETWAHESRMMQLKEEREQRLMAESSYDIKQ</sequence>
<feature type="coiled-coil region" evidence="1">
    <location>
        <begin position="207"/>
        <end position="241"/>
    </location>
</feature>
<feature type="region of interest" description="Disordered" evidence="2">
    <location>
        <begin position="169"/>
        <end position="198"/>
    </location>
</feature>
<feature type="compositionally biased region" description="Basic and acidic residues" evidence="2">
    <location>
        <begin position="169"/>
        <end position="179"/>
    </location>
</feature>
<evidence type="ECO:0000256" key="1">
    <source>
        <dbReference type="SAM" id="Coils"/>
    </source>
</evidence>
<feature type="region of interest" description="Disordered" evidence="2">
    <location>
        <begin position="110"/>
        <end position="150"/>
    </location>
</feature>
<evidence type="ECO:0000256" key="2">
    <source>
        <dbReference type="SAM" id="MobiDB-lite"/>
    </source>
</evidence>
<dbReference type="AlphaFoldDB" id="A0A0C9S1S2"/>
<evidence type="ECO:0000313" key="5">
    <source>
        <dbReference type="EMBL" id="JAG84503.1"/>
    </source>
</evidence>
<dbReference type="GeneID" id="105273423"/>
<dbReference type="EMBL" id="GBYB01014450">
    <property type="protein sequence ID" value="JAG84217.1"/>
    <property type="molecule type" value="Transcribed_RNA"/>
</dbReference>
<accession>A0A9R1TRP9</accession>
<evidence type="ECO:0000313" key="7">
    <source>
        <dbReference type="RefSeq" id="XP_011314152.1"/>
    </source>
</evidence>